<feature type="compositionally biased region" description="Basic and acidic residues" evidence="1">
    <location>
        <begin position="19"/>
        <end position="33"/>
    </location>
</feature>
<reference evidence="2" key="1">
    <citation type="submission" date="2017-05" db="UniProtKB">
        <authorList>
            <consortium name="EnsemblMetazoa"/>
        </authorList>
    </citation>
    <scope>IDENTIFICATION</scope>
</reference>
<dbReference type="EnsemblMetazoa" id="Aqu2.1.40429_001">
    <property type="protein sequence ID" value="Aqu2.1.40429_001"/>
    <property type="gene ID" value="Aqu2.1.40429"/>
</dbReference>
<dbReference type="OrthoDB" id="2434995at2759"/>
<dbReference type="AlphaFoldDB" id="A0A1X7VKI5"/>
<accession>A0A1X7VKI5</accession>
<evidence type="ECO:0000256" key="1">
    <source>
        <dbReference type="SAM" id="MobiDB-lite"/>
    </source>
</evidence>
<feature type="region of interest" description="Disordered" evidence="1">
    <location>
        <begin position="1"/>
        <end position="37"/>
    </location>
</feature>
<sequence length="154" mass="17924">MVEKRPLEVDDTGCSDCSEEARESKRAKNEKRFPSPIKSEALHKAAEAVVPNNTKQSKRWAFNTFLTWARERNKRCPDEEIDETIFCCPDAERVSHVLCLFPLEARKVDGERYPPSTLRNLLSRLNREFVKNKVTSGIFDKLFYRASKHSRFCQ</sequence>
<dbReference type="InParanoid" id="A0A1X7VKI5"/>
<proteinExistence type="predicted"/>
<name>A0A1X7VKI5_AMPQE</name>
<organism evidence="2">
    <name type="scientific">Amphimedon queenslandica</name>
    <name type="common">Sponge</name>
    <dbReference type="NCBI Taxonomy" id="400682"/>
    <lineage>
        <taxon>Eukaryota</taxon>
        <taxon>Metazoa</taxon>
        <taxon>Porifera</taxon>
        <taxon>Demospongiae</taxon>
        <taxon>Heteroscleromorpha</taxon>
        <taxon>Haplosclerida</taxon>
        <taxon>Niphatidae</taxon>
        <taxon>Amphimedon</taxon>
    </lineage>
</organism>
<evidence type="ECO:0000313" key="2">
    <source>
        <dbReference type="EnsemblMetazoa" id="Aqu2.1.40429_001"/>
    </source>
</evidence>
<protein>
    <submittedName>
        <fullName evidence="2">Uncharacterized protein</fullName>
    </submittedName>
</protein>